<name>A0A448WPN2_9PLAT</name>
<feature type="region of interest" description="Disordered" evidence="1">
    <location>
        <begin position="1"/>
        <end position="22"/>
    </location>
</feature>
<reference evidence="2" key="1">
    <citation type="submission" date="2018-11" db="EMBL/GenBank/DDBJ databases">
        <authorList>
            <consortium name="Pathogen Informatics"/>
        </authorList>
    </citation>
    <scope>NUCLEOTIDE SEQUENCE</scope>
</reference>
<gene>
    <name evidence="2" type="ORF">PXEA_LOCUS10480</name>
</gene>
<organism evidence="2 3">
    <name type="scientific">Protopolystoma xenopodis</name>
    <dbReference type="NCBI Taxonomy" id="117903"/>
    <lineage>
        <taxon>Eukaryota</taxon>
        <taxon>Metazoa</taxon>
        <taxon>Spiralia</taxon>
        <taxon>Lophotrochozoa</taxon>
        <taxon>Platyhelminthes</taxon>
        <taxon>Monogenea</taxon>
        <taxon>Polyopisthocotylea</taxon>
        <taxon>Polystomatidea</taxon>
        <taxon>Polystomatidae</taxon>
        <taxon>Protopolystoma</taxon>
    </lineage>
</organism>
<protein>
    <submittedName>
        <fullName evidence="2">Uncharacterized protein</fullName>
    </submittedName>
</protein>
<evidence type="ECO:0000313" key="2">
    <source>
        <dbReference type="EMBL" id="VEL17040.1"/>
    </source>
</evidence>
<keyword evidence="3" id="KW-1185">Reference proteome</keyword>
<sequence>MDYSCSDDVCDSSDENSTQVLRGRRTVNRGILRIIQQSSSLGNPSSVTGYHSNLNVAPLAGSADYGAGETSGNIPNHWPVAGH</sequence>
<dbReference type="AlphaFoldDB" id="A0A448WPN2"/>
<accession>A0A448WPN2</accession>
<dbReference type="Proteomes" id="UP000784294">
    <property type="component" value="Unassembled WGS sequence"/>
</dbReference>
<evidence type="ECO:0000313" key="3">
    <source>
        <dbReference type="Proteomes" id="UP000784294"/>
    </source>
</evidence>
<dbReference type="EMBL" id="CAAALY010030826">
    <property type="protein sequence ID" value="VEL17040.1"/>
    <property type="molecule type" value="Genomic_DNA"/>
</dbReference>
<proteinExistence type="predicted"/>
<comment type="caution">
    <text evidence="2">The sequence shown here is derived from an EMBL/GenBank/DDBJ whole genome shotgun (WGS) entry which is preliminary data.</text>
</comment>
<feature type="region of interest" description="Disordered" evidence="1">
    <location>
        <begin position="64"/>
        <end position="83"/>
    </location>
</feature>
<evidence type="ECO:0000256" key="1">
    <source>
        <dbReference type="SAM" id="MobiDB-lite"/>
    </source>
</evidence>